<keyword evidence="5" id="KW-1185">Reference proteome</keyword>
<keyword evidence="3" id="KW-0560">Oxidoreductase</keyword>
<comment type="caution">
    <text evidence="4">The sequence shown here is derived from an EMBL/GenBank/DDBJ whole genome shotgun (WGS) entry which is preliminary data.</text>
</comment>
<reference evidence="4 5" key="1">
    <citation type="submission" date="2024-01" db="EMBL/GenBank/DDBJ databases">
        <title>A draft genome for the cacao thread blight pathogen Marasmiellus scandens.</title>
        <authorList>
            <person name="Baruah I.K."/>
            <person name="Leung J."/>
            <person name="Bukari Y."/>
            <person name="Amoako-Attah I."/>
            <person name="Meinhardt L.W."/>
            <person name="Bailey B.A."/>
            <person name="Cohen S.P."/>
        </authorList>
    </citation>
    <scope>NUCLEOTIDE SEQUENCE [LARGE SCALE GENOMIC DNA]</scope>
    <source>
        <strain evidence="4 5">GH-19</strain>
    </source>
</reference>
<dbReference type="Gene3D" id="3.20.20.70">
    <property type="entry name" value="Aldolase class I"/>
    <property type="match status" value="1"/>
</dbReference>
<evidence type="ECO:0000313" key="5">
    <source>
        <dbReference type="Proteomes" id="UP001498398"/>
    </source>
</evidence>
<sequence>MSRINTRLTRLLGIRTPCVLPPMAGVSGGALAAQVSSAGAFGFIAAGYDSIETLKSQINTAQTILESHKLDKSLFGVGFLAWQLDQRKDEAANLVTAALEHNIKAVWFAFGNDLEKWVKFVRDYDENHNKTDKTLVFIQVNSTQEARIAVEKWKIDVLVVQGIESGGHGSNRSPPLLTLLPSALSIPALGAGDSIPVLAAGGLATGAHIASMLALGASGSVLGTRFLLSPESLYTNVQKAALIDADETATVRTMAFDTARGTLGWPTNIDGRALKNDTVRDFDQGTPVNILQDKFKEGVKNDDLSRILVWSGTGVSLMKEVKPAADIVQELHEDCVNALKAVAQLI</sequence>
<dbReference type="SUPFAM" id="SSF51412">
    <property type="entry name" value="Inosine monophosphate dehydrogenase (IMPDH)"/>
    <property type="match status" value="1"/>
</dbReference>
<dbReference type="Pfam" id="PF03060">
    <property type="entry name" value="NMO"/>
    <property type="match status" value="1"/>
</dbReference>
<keyword evidence="2" id="KW-0288">FMN</keyword>
<accession>A0ABR1ILJ5</accession>
<dbReference type="PANTHER" id="PTHR32332:SF31">
    <property type="entry name" value="2-NITROPROPANE DIOXYGENASE FAMILY, PUTATIVE (AFU_ORTHOLOGUE AFUA_2G09850)-RELATED"/>
    <property type="match status" value="1"/>
</dbReference>
<evidence type="ECO:0000256" key="3">
    <source>
        <dbReference type="ARBA" id="ARBA00023002"/>
    </source>
</evidence>
<dbReference type="EMBL" id="JBANRG010000100">
    <property type="protein sequence ID" value="KAK7435984.1"/>
    <property type="molecule type" value="Genomic_DNA"/>
</dbReference>
<evidence type="ECO:0000313" key="4">
    <source>
        <dbReference type="EMBL" id="KAK7435984.1"/>
    </source>
</evidence>
<evidence type="ECO:0000256" key="1">
    <source>
        <dbReference type="ARBA" id="ARBA00022630"/>
    </source>
</evidence>
<proteinExistence type="predicted"/>
<keyword evidence="1" id="KW-0285">Flavoprotein</keyword>
<organism evidence="4 5">
    <name type="scientific">Marasmiellus scandens</name>
    <dbReference type="NCBI Taxonomy" id="2682957"/>
    <lineage>
        <taxon>Eukaryota</taxon>
        <taxon>Fungi</taxon>
        <taxon>Dikarya</taxon>
        <taxon>Basidiomycota</taxon>
        <taxon>Agaricomycotina</taxon>
        <taxon>Agaricomycetes</taxon>
        <taxon>Agaricomycetidae</taxon>
        <taxon>Agaricales</taxon>
        <taxon>Marasmiineae</taxon>
        <taxon>Omphalotaceae</taxon>
        <taxon>Marasmiellus</taxon>
    </lineage>
</organism>
<evidence type="ECO:0008006" key="6">
    <source>
        <dbReference type="Google" id="ProtNLM"/>
    </source>
</evidence>
<evidence type="ECO:0000256" key="2">
    <source>
        <dbReference type="ARBA" id="ARBA00022643"/>
    </source>
</evidence>
<dbReference type="PANTHER" id="PTHR32332">
    <property type="entry name" value="2-NITROPROPANE DIOXYGENASE"/>
    <property type="match status" value="1"/>
</dbReference>
<name>A0ABR1ILJ5_9AGAR</name>
<dbReference type="Proteomes" id="UP001498398">
    <property type="component" value="Unassembled WGS sequence"/>
</dbReference>
<gene>
    <name evidence="4" type="ORF">VKT23_019392</name>
</gene>
<protein>
    <recommendedName>
        <fullName evidence="6">2-nitropropane dioxygenase</fullName>
    </recommendedName>
</protein>
<dbReference type="InterPro" id="IPR004136">
    <property type="entry name" value="NMO"/>
</dbReference>
<dbReference type="InterPro" id="IPR013785">
    <property type="entry name" value="Aldolase_TIM"/>
</dbReference>
<dbReference type="CDD" id="cd04730">
    <property type="entry name" value="NPD_like"/>
    <property type="match status" value="1"/>
</dbReference>